<comment type="similarity">
    <text evidence="1">Belongs to the bacterial solute-binding protein 3 family.</text>
</comment>
<dbReference type="Gene3D" id="3.40.190.10">
    <property type="entry name" value="Periplasmic binding protein-like II"/>
    <property type="match status" value="2"/>
</dbReference>
<dbReference type="CDD" id="cd13688">
    <property type="entry name" value="PBP2_GltI_DEBP"/>
    <property type="match status" value="1"/>
</dbReference>
<evidence type="ECO:0000259" key="5">
    <source>
        <dbReference type="SMART" id="SM00062"/>
    </source>
</evidence>
<proteinExistence type="inferred from homology"/>
<name>A0ABX9ZJI6_9BURK</name>
<feature type="domain" description="Solute-binding protein family 3/N-terminal" evidence="5">
    <location>
        <begin position="101"/>
        <end position="333"/>
    </location>
</feature>
<comment type="caution">
    <text evidence="6">The sequence shown here is derived from an EMBL/GenBank/DDBJ whole genome shotgun (WGS) entry which is preliminary data.</text>
</comment>
<dbReference type="PANTHER" id="PTHR30085">
    <property type="entry name" value="AMINO ACID ABC TRANSPORTER PERMEASE"/>
    <property type="match status" value="1"/>
</dbReference>
<organism evidence="6 7">
    <name type="scientific">Pandoraea apista</name>
    <dbReference type="NCBI Taxonomy" id="93218"/>
    <lineage>
        <taxon>Bacteria</taxon>
        <taxon>Pseudomonadati</taxon>
        <taxon>Pseudomonadota</taxon>
        <taxon>Betaproteobacteria</taxon>
        <taxon>Burkholderiales</taxon>
        <taxon>Burkholderiaceae</taxon>
        <taxon>Pandoraea</taxon>
    </lineage>
</organism>
<keyword evidence="3" id="KW-0732">Signal</keyword>
<dbReference type="Pfam" id="PF00497">
    <property type="entry name" value="SBP_bac_3"/>
    <property type="match status" value="1"/>
</dbReference>
<dbReference type="SUPFAM" id="SSF53850">
    <property type="entry name" value="Periplasmic binding protein-like II"/>
    <property type="match status" value="1"/>
</dbReference>
<sequence>MPTMSLPLCPLSSSSSAAGVAGLLRKSLRFLLTSIAGLAIVAPVMARAGEPPMPGLPRVNTVGLPLPQYAEDSPALGDRVATLSATSDVAPTMARIRERGRIVLGYRQTAVPFSYVDANDRPTGLAWALCQRIVPALQRELAMRDLRVTPVRVIEQMRGPLIKGDAIDIDCAPSTVTATRGKQVAFSLPYYAANIRLLVRKGTGIASVDDMRGLRLAVVQGTTAERLVRAHHLRAGFQLLMARDYADAFRMLREHRAQALALDDVLLEGLRATSKSPDRFEIVGPPLSDRPEYYALVLPKDDPAFKASVDAALGEMFRNGEVARLQRESFQTAVPPFGHNLNLGLSADVLAVWAAGARYDAASGRDAKPDPLPKPTEHDASASPQPPGS</sequence>
<protein>
    <submittedName>
        <fullName evidence="6">Amino acid ABC transporter substrate-binding protein</fullName>
    </submittedName>
</protein>
<evidence type="ECO:0000313" key="7">
    <source>
        <dbReference type="Proteomes" id="UP000270216"/>
    </source>
</evidence>
<dbReference type="EMBL" id="RWHX01000052">
    <property type="protein sequence ID" value="RSK76246.1"/>
    <property type="molecule type" value="Genomic_DNA"/>
</dbReference>
<keyword evidence="2" id="KW-0813">Transport</keyword>
<reference evidence="6 7" key="1">
    <citation type="submission" date="2018-12" db="EMBL/GenBank/DDBJ databases">
        <title>Whole genome sequence of a Pandoraea apista isolate from a patient with cystic fibrosis.</title>
        <authorList>
            <person name="Kenna D.T."/>
            <person name="Turton J.F."/>
        </authorList>
    </citation>
    <scope>NUCLEOTIDE SEQUENCE [LARGE SCALE GENOMIC DNA]</scope>
    <source>
        <strain evidence="6 7">Pa13324</strain>
    </source>
</reference>
<dbReference type="InterPro" id="IPR001638">
    <property type="entry name" value="Solute-binding_3/MltF_N"/>
</dbReference>
<dbReference type="InterPro" id="IPR051455">
    <property type="entry name" value="Bact_solute-bind_prot3"/>
</dbReference>
<feature type="region of interest" description="Disordered" evidence="4">
    <location>
        <begin position="361"/>
        <end position="389"/>
    </location>
</feature>
<keyword evidence="7" id="KW-1185">Reference proteome</keyword>
<evidence type="ECO:0000256" key="2">
    <source>
        <dbReference type="ARBA" id="ARBA00022448"/>
    </source>
</evidence>
<evidence type="ECO:0000256" key="4">
    <source>
        <dbReference type="SAM" id="MobiDB-lite"/>
    </source>
</evidence>
<dbReference type="SMART" id="SM00062">
    <property type="entry name" value="PBPb"/>
    <property type="match status" value="1"/>
</dbReference>
<dbReference type="PANTHER" id="PTHR30085:SF2">
    <property type="entry name" value="GLUTAMATE_ASPARTATE IMPORT SOLUTE-BINDING PROTEIN"/>
    <property type="match status" value="1"/>
</dbReference>
<evidence type="ECO:0000256" key="1">
    <source>
        <dbReference type="ARBA" id="ARBA00010333"/>
    </source>
</evidence>
<evidence type="ECO:0000313" key="6">
    <source>
        <dbReference type="EMBL" id="RSK76246.1"/>
    </source>
</evidence>
<feature type="compositionally biased region" description="Basic and acidic residues" evidence="4">
    <location>
        <begin position="363"/>
        <end position="380"/>
    </location>
</feature>
<evidence type="ECO:0000256" key="3">
    <source>
        <dbReference type="ARBA" id="ARBA00022729"/>
    </source>
</evidence>
<accession>A0ABX9ZJI6</accession>
<gene>
    <name evidence="6" type="ORF">EJE83_21450</name>
</gene>
<dbReference type="Proteomes" id="UP000270216">
    <property type="component" value="Unassembled WGS sequence"/>
</dbReference>